<sequence>MEVKIYESKADVAAAFCDFLQEELSQKKMYHIALSGGSTPQGVFDLLATDKYKDIDWSGVHLYWGDERCVPPIDEQSNYRMTKEHLLSGINIPAENVHRIRGEDIPSQEAWRYSRFLEEKLPQANQLPRFDLLMLGMGDDGHTASVFPHQMELWDAEEPCVVADHPETGQNRVSLSGKIINNAAIVAFLVTGANKAEKVEEILEKKGNYKAYPANRVQPVDGELFWFLDKAAAKGVNED</sequence>
<dbReference type="PANTHER" id="PTHR11054">
    <property type="entry name" value="6-PHOSPHOGLUCONOLACTONASE"/>
    <property type="match status" value="1"/>
</dbReference>
<reference evidence="9 10" key="1">
    <citation type="submission" date="2019-03" db="EMBL/GenBank/DDBJ databases">
        <title>Genomic Encyclopedia of Archaeal and Bacterial Type Strains, Phase II (KMG-II): from individual species to whole genera.</title>
        <authorList>
            <person name="Goeker M."/>
        </authorList>
    </citation>
    <scope>NUCLEOTIDE SEQUENCE [LARGE SCALE GENOMIC DNA]</scope>
    <source>
        <strain evidence="9 10">DSM 18435</strain>
    </source>
</reference>
<feature type="domain" description="Glucosamine/galactosamine-6-phosphate isomerase" evidence="8">
    <location>
        <begin position="10"/>
        <end position="226"/>
    </location>
</feature>
<proteinExistence type="inferred from homology"/>
<dbReference type="SUPFAM" id="SSF100950">
    <property type="entry name" value="NagB/RpiA/CoA transferase-like"/>
    <property type="match status" value="1"/>
</dbReference>
<dbReference type="InterPro" id="IPR005900">
    <property type="entry name" value="6-phosphogluconolactonase_DevB"/>
</dbReference>
<dbReference type="OrthoDB" id="9810967at2"/>
<comment type="catalytic activity">
    <reaction evidence="1 7">
        <text>6-phospho-D-glucono-1,5-lactone + H2O = 6-phospho-D-gluconate + H(+)</text>
        <dbReference type="Rhea" id="RHEA:12556"/>
        <dbReference type="ChEBI" id="CHEBI:15377"/>
        <dbReference type="ChEBI" id="CHEBI:15378"/>
        <dbReference type="ChEBI" id="CHEBI:57955"/>
        <dbReference type="ChEBI" id="CHEBI:58759"/>
        <dbReference type="EC" id="3.1.1.31"/>
    </reaction>
</comment>
<comment type="similarity">
    <text evidence="4 7">Belongs to the glucosamine/galactosamine-6-phosphate isomerase family. 6-phosphogluconolactonase subfamily.</text>
</comment>
<evidence type="ECO:0000256" key="2">
    <source>
        <dbReference type="ARBA" id="ARBA00002681"/>
    </source>
</evidence>
<dbReference type="Proteomes" id="UP000295468">
    <property type="component" value="Unassembled WGS sequence"/>
</dbReference>
<evidence type="ECO:0000256" key="4">
    <source>
        <dbReference type="ARBA" id="ARBA00010662"/>
    </source>
</evidence>
<dbReference type="InterPro" id="IPR039104">
    <property type="entry name" value="6PGL"/>
</dbReference>
<evidence type="ECO:0000313" key="10">
    <source>
        <dbReference type="Proteomes" id="UP000295468"/>
    </source>
</evidence>
<accession>A0A4R6TMY8</accession>
<comment type="pathway">
    <text evidence="3 7">Carbohydrate degradation; pentose phosphate pathway; D-ribulose 5-phosphate from D-glucose 6-phosphate (oxidative stage): step 2/3.</text>
</comment>
<evidence type="ECO:0000256" key="5">
    <source>
        <dbReference type="ARBA" id="ARBA00013198"/>
    </source>
</evidence>
<name>A0A4R6TMY8_9FLAO</name>
<evidence type="ECO:0000259" key="8">
    <source>
        <dbReference type="Pfam" id="PF01182"/>
    </source>
</evidence>
<dbReference type="InterPro" id="IPR037171">
    <property type="entry name" value="NagB/RpiA_transferase-like"/>
</dbReference>
<protein>
    <recommendedName>
        <fullName evidence="6 7">6-phosphogluconolactonase</fullName>
        <shortName evidence="7">6PGL</shortName>
        <ecNumber evidence="5 7">3.1.1.31</ecNumber>
    </recommendedName>
</protein>
<comment type="function">
    <text evidence="2 7">Hydrolysis of 6-phosphogluconolactone to 6-phosphogluconate.</text>
</comment>
<comment type="caution">
    <text evidence="9">The sequence shown here is derived from an EMBL/GenBank/DDBJ whole genome shotgun (WGS) entry which is preliminary data.</text>
</comment>
<dbReference type="CDD" id="cd01400">
    <property type="entry name" value="6PGL"/>
    <property type="match status" value="1"/>
</dbReference>
<gene>
    <name evidence="7" type="primary">pgl</name>
    <name evidence="9" type="ORF">CLV82_2909</name>
</gene>
<dbReference type="GO" id="GO:0017057">
    <property type="term" value="F:6-phosphogluconolactonase activity"/>
    <property type="evidence" value="ECO:0007669"/>
    <property type="project" value="UniProtKB-UniRule"/>
</dbReference>
<dbReference type="EC" id="3.1.1.31" evidence="5 7"/>
<evidence type="ECO:0000256" key="6">
    <source>
        <dbReference type="ARBA" id="ARBA00020337"/>
    </source>
</evidence>
<dbReference type="NCBIfam" id="TIGR01198">
    <property type="entry name" value="pgl"/>
    <property type="match status" value="1"/>
</dbReference>
<evidence type="ECO:0000256" key="7">
    <source>
        <dbReference type="RuleBase" id="RU365095"/>
    </source>
</evidence>
<dbReference type="AlphaFoldDB" id="A0A4R6TMY8"/>
<keyword evidence="10" id="KW-1185">Reference proteome</keyword>
<dbReference type="GO" id="GO:0005975">
    <property type="term" value="P:carbohydrate metabolic process"/>
    <property type="evidence" value="ECO:0007669"/>
    <property type="project" value="UniProtKB-UniRule"/>
</dbReference>
<dbReference type="InterPro" id="IPR006148">
    <property type="entry name" value="Glc/Gal-6P_isomerase"/>
</dbReference>
<dbReference type="UniPathway" id="UPA00115">
    <property type="reaction ID" value="UER00409"/>
</dbReference>
<organism evidence="9 10">
    <name type="scientific">Zeaxanthinibacter enoshimensis</name>
    <dbReference type="NCBI Taxonomy" id="392009"/>
    <lineage>
        <taxon>Bacteria</taxon>
        <taxon>Pseudomonadati</taxon>
        <taxon>Bacteroidota</taxon>
        <taxon>Flavobacteriia</taxon>
        <taxon>Flavobacteriales</taxon>
        <taxon>Flavobacteriaceae</taxon>
        <taxon>Zeaxanthinibacter</taxon>
    </lineage>
</organism>
<evidence type="ECO:0000313" key="9">
    <source>
        <dbReference type="EMBL" id="TDQ29451.1"/>
    </source>
</evidence>
<dbReference type="RefSeq" id="WP_133645021.1">
    <property type="nucleotide sequence ID" value="NZ_SNYI01000003.1"/>
</dbReference>
<dbReference type="EMBL" id="SNYI01000003">
    <property type="protein sequence ID" value="TDQ29451.1"/>
    <property type="molecule type" value="Genomic_DNA"/>
</dbReference>
<dbReference type="GO" id="GO:0006098">
    <property type="term" value="P:pentose-phosphate shunt"/>
    <property type="evidence" value="ECO:0007669"/>
    <property type="project" value="UniProtKB-UniPathway"/>
</dbReference>
<dbReference type="Gene3D" id="3.40.50.1360">
    <property type="match status" value="1"/>
</dbReference>
<evidence type="ECO:0000256" key="1">
    <source>
        <dbReference type="ARBA" id="ARBA00000832"/>
    </source>
</evidence>
<keyword evidence="7" id="KW-0378">Hydrolase</keyword>
<evidence type="ECO:0000256" key="3">
    <source>
        <dbReference type="ARBA" id="ARBA00004961"/>
    </source>
</evidence>
<dbReference type="Pfam" id="PF01182">
    <property type="entry name" value="Glucosamine_iso"/>
    <property type="match status" value="1"/>
</dbReference>
<dbReference type="PANTHER" id="PTHR11054:SF0">
    <property type="entry name" value="6-PHOSPHOGLUCONOLACTONASE"/>
    <property type="match status" value="1"/>
</dbReference>